<name>A0A9D9NEB2_9SPIO</name>
<sequence>MKKLILLVFSLLITTVLLANPTEQEIQAASASLNVPYDELSALVDKYNVDLPKQEFIEISLDQLYSEAGKNPITTIMKYDGKILRIKFPVESINTNTMYGYDWDETGEYKYTINAAIDTSPATWTTFSCYINNSEEGKLLNIESGSDIVVQGLCHIEAPYQTDIVLYNSVILDDTIVPEFGHLSMEF</sequence>
<comment type="caution">
    <text evidence="2">The sequence shown here is derived from an EMBL/GenBank/DDBJ whole genome shotgun (WGS) entry which is preliminary data.</text>
</comment>
<gene>
    <name evidence="2" type="ORF">IAA72_09895</name>
</gene>
<dbReference type="Proteomes" id="UP000810292">
    <property type="component" value="Unassembled WGS sequence"/>
</dbReference>
<dbReference type="AlphaFoldDB" id="A0A9D9NEB2"/>
<proteinExistence type="predicted"/>
<keyword evidence="1" id="KW-0732">Signal</keyword>
<feature type="chain" id="PRO_5039336255" evidence="1">
    <location>
        <begin position="20"/>
        <end position="187"/>
    </location>
</feature>
<reference evidence="2" key="1">
    <citation type="submission" date="2020-10" db="EMBL/GenBank/DDBJ databases">
        <authorList>
            <person name="Gilroy R."/>
        </authorList>
    </citation>
    <scope>NUCLEOTIDE SEQUENCE</scope>
    <source>
        <strain evidence="2">14700</strain>
    </source>
</reference>
<evidence type="ECO:0000256" key="1">
    <source>
        <dbReference type="SAM" id="SignalP"/>
    </source>
</evidence>
<feature type="signal peptide" evidence="1">
    <location>
        <begin position="1"/>
        <end position="19"/>
    </location>
</feature>
<accession>A0A9D9NEB2</accession>
<protein>
    <submittedName>
        <fullName evidence="2">Uncharacterized protein</fullName>
    </submittedName>
</protein>
<dbReference type="EMBL" id="JADIMF010000158">
    <property type="protein sequence ID" value="MBO8470075.1"/>
    <property type="molecule type" value="Genomic_DNA"/>
</dbReference>
<organism evidence="2 3">
    <name type="scientific">Candidatus Ornithospirochaeta stercoravium</name>
    <dbReference type="NCBI Taxonomy" id="2840897"/>
    <lineage>
        <taxon>Bacteria</taxon>
        <taxon>Pseudomonadati</taxon>
        <taxon>Spirochaetota</taxon>
        <taxon>Spirochaetia</taxon>
        <taxon>Spirochaetales</taxon>
        <taxon>Spirochaetaceae</taxon>
        <taxon>Spirochaetaceae incertae sedis</taxon>
        <taxon>Candidatus Ornithospirochaeta</taxon>
    </lineage>
</organism>
<evidence type="ECO:0000313" key="3">
    <source>
        <dbReference type="Proteomes" id="UP000810292"/>
    </source>
</evidence>
<evidence type="ECO:0000313" key="2">
    <source>
        <dbReference type="EMBL" id="MBO8470075.1"/>
    </source>
</evidence>
<reference evidence="2" key="2">
    <citation type="journal article" date="2021" name="PeerJ">
        <title>Extensive microbial diversity within the chicken gut microbiome revealed by metagenomics and culture.</title>
        <authorList>
            <person name="Gilroy R."/>
            <person name="Ravi A."/>
            <person name="Getino M."/>
            <person name="Pursley I."/>
            <person name="Horton D.L."/>
            <person name="Alikhan N.F."/>
            <person name="Baker D."/>
            <person name="Gharbi K."/>
            <person name="Hall N."/>
            <person name="Watson M."/>
            <person name="Adriaenssens E.M."/>
            <person name="Foster-Nyarko E."/>
            <person name="Jarju S."/>
            <person name="Secka A."/>
            <person name="Antonio M."/>
            <person name="Oren A."/>
            <person name="Chaudhuri R.R."/>
            <person name="La Ragione R."/>
            <person name="Hildebrand F."/>
            <person name="Pallen M.J."/>
        </authorList>
    </citation>
    <scope>NUCLEOTIDE SEQUENCE</scope>
    <source>
        <strain evidence="2">14700</strain>
    </source>
</reference>